<organism evidence="1">
    <name type="scientific">Pseudomonas phage Orimi01</name>
    <dbReference type="NCBI Taxonomy" id="3138541"/>
    <lineage>
        <taxon>Viruses</taxon>
    </lineage>
</organism>
<sequence>MKQYAASPVIQQLVADRGTYFQNGWQDQFYDNVWNVDTAKGFGLDIWGRIVVIGRSLQISKVDRSFGFHEAWTGGSSTPAAAGPVVINGYAVVLSGASPVSTDDRITPFDDAPFYDGIASTETYELSDDAYRKLILAKALANISDCSIPSLNRVLTYLFGSDTKRCYVQTNNRMSMSFVFEFQLDPVEKTIAVFSGVIPRPAGVRLSIVQVEPESTFGFAEGNLQPFDQGVFFGDDGVINAN</sequence>
<gene>
    <name evidence="1" type="ORF">Orimi01_00029</name>
</gene>
<reference evidence="1" key="1">
    <citation type="journal article" date="2024" name="J. Gen. Virol.">
        <title>Novel phages of Pseudomonas syringae unveil numerous potential auxiliary metabolic genes.</title>
        <authorList>
            <person name="Feltin C."/>
            <person name="Garneau J.R."/>
            <person name="Morris C.E."/>
            <person name="Berard A."/>
            <person name="Torres-Barcelo C."/>
        </authorList>
    </citation>
    <scope>NUCLEOTIDE SEQUENCE</scope>
</reference>
<protein>
    <recommendedName>
        <fullName evidence="2">DUF2612 domain-containing protein</fullName>
    </recommendedName>
</protein>
<name>A0AAU6W1X1_9VIRU</name>
<evidence type="ECO:0000313" key="1">
    <source>
        <dbReference type="EMBL" id="XAI70686.1"/>
    </source>
</evidence>
<dbReference type="InterPro" id="IPR021283">
    <property type="entry name" value="Phage_Wedge1"/>
</dbReference>
<proteinExistence type="predicted"/>
<dbReference type="Pfam" id="PF11041">
    <property type="entry name" value="Phage_Wedge1"/>
    <property type="match status" value="1"/>
</dbReference>
<dbReference type="EMBL" id="PP179326">
    <property type="protein sequence ID" value="XAI70686.1"/>
    <property type="molecule type" value="Genomic_DNA"/>
</dbReference>
<accession>A0AAU6W1X1</accession>
<evidence type="ECO:0008006" key="2">
    <source>
        <dbReference type="Google" id="ProtNLM"/>
    </source>
</evidence>